<dbReference type="InterPro" id="IPR025109">
    <property type="entry name" value="DUF4031"/>
</dbReference>
<reference evidence="2 3" key="1">
    <citation type="submission" date="2020-04" db="EMBL/GenBank/DDBJ databases">
        <title>Molecular characterization of pseudomonads from Agaricus bisporus reveal novel blotch 2 pathogens in Western Europe.</title>
        <authorList>
            <person name="Taparia T."/>
            <person name="Krijger M."/>
            <person name="Haynes E."/>
            <person name="Elpinstone J.G."/>
            <person name="Noble R."/>
            <person name="Van Der Wolf J."/>
        </authorList>
    </citation>
    <scope>NUCLEOTIDE SEQUENCE [LARGE SCALE GENOMIC DNA]</scope>
    <source>
        <strain evidence="2 3">F1001</strain>
    </source>
</reference>
<evidence type="ECO:0000313" key="3">
    <source>
        <dbReference type="Proteomes" id="UP000582981"/>
    </source>
</evidence>
<evidence type="ECO:0000259" key="1">
    <source>
        <dbReference type="Pfam" id="PF13223"/>
    </source>
</evidence>
<dbReference type="EMBL" id="JACAPU010000013">
    <property type="protein sequence ID" value="NWB47083.1"/>
    <property type="molecule type" value="Genomic_DNA"/>
</dbReference>
<evidence type="ECO:0000313" key="2">
    <source>
        <dbReference type="EMBL" id="NWB47083.1"/>
    </source>
</evidence>
<name>A0A7Y8BKY8_9PSED</name>
<proteinExistence type="predicted"/>
<dbReference type="Proteomes" id="UP000582981">
    <property type="component" value="Unassembled WGS sequence"/>
</dbReference>
<feature type="domain" description="DUF4031" evidence="1">
    <location>
        <begin position="3"/>
        <end position="72"/>
    </location>
</feature>
<accession>A0A7Y8BKY8</accession>
<dbReference type="RefSeq" id="WP_177144089.1">
    <property type="nucleotide sequence ID" value="NZ_JACAPU010000013.1"/>
</dbReference>
<protein>
    <submittedName>
        <fullName evidence="2">DUF4031 domain-containing protein</fullName>
    </submittedName>
</protein>
<dbReference type="Pfam" id="PF13223">
    <property type="entry name" value="DUF4031"/>
    <property type="match status" value="1"/>
</dbReference>
<gene>
    <name evidence="2" type="ORF">HX829_11305</name>
</gene>
<organism evidence="2 3">
    <name type="scientific">Pseudomonas gingeri</name>
    <dbReference type="NCBI Taxonomy" id="117681"/>
    <lineage>
        <taxon>Bacteria</taxon>
        <taxon>Pseudomonadati</taxon>
        <taxon>Pseudomonadota</taxon>
        <taxon>Gammaproteobacteria</taxon>
        <taxon>Pseudomonadales</taxon>
        <taxon>Pseudomonadaceae</taxon>
        <taxon>Pseudomonas</taxon>
    </lineage>
</organism>
<comment type="caution">
    <text evidence="2">The sequence shown here is derived from an EMBL/GenBank/DDBJ whole genome shotgun (WGS) entry which is preliminary data.</text>
</comment>
<sequence>MTVYVDNMNASFGRMKMCHMLADTEEELLAMADKIGVQRRWHQHPGTIKSHFDICTSKREKAVDLGAMEIEYPSGTAALMKKRRERVARQASV</sequence>
<dbReference type="AlphaFoldDB" id="A0A7Y8BKY8"/>